<evidence type="ECO:0000256" key="4">
    <source>
        <dbReference type="ARBA" id="ARBA00022842"/>
    </source>
</evidence>
<protein>
    <submittedName>
        <fullName evidence="6">Mevalonate kinase</fullName>
        <ecNumber evidence="6">2.7.1.36</ecNumber>
    </submittedName>
</protein>
<dbReference type="InterPro" id="IPR006205">
    <property type="entry name" value="Mev_gal_kin"/>
</dbReference>
<dbReference type="AlphaFoldDB" id="A0A9W8DIS6"/>
<accession>A0A9W8DIS6</accession>
<comment type="caution">
    <text evidence="6">The sequence shown here is derived from an EMBL/GenBank/DDBJ whole genome shotgun (WGS) entry which is preliminary data.</text>
</comment>
<evidence type="ECO:0000313" key="7">
    <source>
        <dbReference type="Proteomes" id="UP001150569"/>
    </source>
</evidence>
<dbReference type="GO" id="GO:0005524">
    <property type="term" value="F:ATP binding"/>
    <property type="evidence" value="ECO:0007669"/>
    <property type="project" value="InterPro"/>
</dbReference>
<dbReference type="SUPFAM" id="SSF55060">
    <property type="entry name" value="GHMP Kinase, C-terminal domain"/>
    <property type="match status" value="1"/>
</dbReference>
<dbReference type="EMBL" id="JANBPT010001186">
    <property type="protein sequence ID" value="KAJ1909535.1"/>
    <property type="molecule type" value="Genomic_DNA"/>
</dbReference>
<evidence type="ECO:0000313" key="6">
    <source>
        <dbReference type="EMBL" id="KAJ1909535.1"/>
    </source>
</evidence>
<organism evidence="6 7">
    <name type="scientific">Tieghemiomyces parasiticus</name>
    <dbReference type="NCBI Taxonomy" id="78921"/>
    <lineage>
        <taxon>Eukaryota</taxon>
        <taxon>Fungi</taxon>
        <taxon>Fungi incertae sedis</taxon>
        <taxon>Zoopagomycota</taxon>
        <taxon>Kickxellomycotina</taxon>
        <taxon>Dimargaritomycetes</taxon>
        <taxon>Dimargaritales</taxon>
        <taxon>Dimargaritaceae</taxon>
        <taxon>Tieghemiomyces</taxon>
    </lineage>
</organism>
<feature type="domain" description="GHMP kinase C-terminal" evidence="5">
    <location>
        <begin position="46"/>
        <end position="118"/>
    </location>
</feature>
<dbReference type="GO" id="GO:0005829">
    <property type="term" value="C:cytosol"/>
    <property type="evidence" value="ECO:0007669"/>
    <property type="project" value="TreeGrafter"/>
</dbReference>
<dbReference type="Pfam" id="PF08544">
    <property type="entry name" value="GHMP_kinases_C"/>
    <property type="match status" value="1"/>
</dbReference>
<name>A0A9W8DIS6_9FUNG</name>
<dbReference type="PANTHER" id="PTHR43290:SF2">
    <property type="entry name" value="MEVALONATE KINASE"/>
    <property type="match status" value="1"/>
</dbReference>
<keyword evidence="2 6" id="KW-0808">Transferase</keyword>
<dbReference type="Proteomes" id="UP001150569">
    <property type="component" value="Unassembled WGS sequence"/>
</dbReference>
<evidence type="ECO:0000256" key="3">
    <source>
        <dbReference type="ARBA" id="ARBA00022777"/>
    </source>
</evidence>
<reference evidence="6" key="1">
    <citation type="submission" date="2022-07" db="EMBL/GenBank/DDBJ databases">
        <title>Phylogenomic reconstructions and comparative analyses of Kickxellomycotina fungi.</title>
        <authorList>
            <person name="Reynolds N.K."/>
            <person name="Stajich J.E."/>
            <person name="Barry K."/>
            <person name="Grigoriev I.V."/>
            <person name="Crous P."/>
            <person name="Smith M.E."/>
        </authorList>
    </citation>
    <scope>NUCLEOTIDE SEQUENCE</scope>
    <source>
        <strain evidence="6">RSA 861</strain>
    </source>
</reference>
<sequence length="173" mass="18052">NTKQMVAGVAAFRERYPSVVNPLLDAVDGIAETFQALVATTPAAQLANHPDVARLIGLNHVLLSLLGVSHTALDTIRDVARRHGLAAKMTGGGGGGCALVWIPEASPESAAVELKAELEGNGFACYDTAIGGHGLRVCDDSFTARRAQDMMMRIESSQAADALSLAKLAWSGI</sequence>
<evidence type="ECO:0000256" key="1">
    <source>
        <dbReference type="ARBA" id="ARBA00022490"/>
    </source>
</evidence>
<dbReference type="GO" id="GO:0004496">
    <property type="term" value="F:mevalonate kinase activity"/>
    <property type="evidence" value="ECO:0007669"/>
    <property type="project" value="UniProtKB-EC"/>
</dbReference>
<keyword evidence="7" id="KW-1185">Reference proteome</keyword>
<keyword evidence="3 6" id="KW-0418">Kinase</keyword>
<evidence type="ECO:0000256" key="2">
    <source>
        <dbReference type="ARBA" id="ARBA00022679"/>
    </source>
</evidence>
<gene>
    <name evidence="6" type="primary">ERG12_2</name>
    <name evidence="6" type="ORF">IWQ60_011121</name>
</gene>
<dbReference type="EC" id="2.7.1.36" evidence="6"/>
<feature type="non-terminal residue" evidence="6">
    <location>
        <position position="173"/>
    </location>
</feature>
<dbReference type="GO" id="GO:0019287">
    <property type="term" value="P:isopentenyl diphosphate biosynthetic process, mevalonate pathway"/>
    <property type="evidence" value="ECO:0007669"/>
    <property type="project" value="TreeGrafter"/>
</dbReference>
<dbReference type="InterPro" id="IPR036554">
    <property type="entry name" value="GHMP_kinase_C_sf"/>
</dbReference>
<keyword evidence="1" id="KW-0963">Cytoplasm</keyword>
<keyword evidence="4" id="KW-0460">Magnesium</keyword>
<dbReference type="OrthoDB" id="1652964at2759"/>
<dbReference type="Gene3D" id="3.30.70.890">
    <property type="entry name" value="GHMP kinase, C-terminal domain"/>
    <property type="match status" value="1"/>
</dbReference>
<evidence type="ECO:0000259" key="5">
    <source>
        <dbReference type="Pfam" id="PF08544"/>
    </source>
</evidence>
<proteinExistence type="predicted"/>
<dbReference type="PANTHER" id="PTHR43290">
    <property type="entry name" value="MEVALONATE KINASE"/>
    <property type="match status" value="1"/>
</dbReference>
<dbReference type="InterPro" id="IPR013750">
    <property type="entry name" value="GHMP_kinase_C_dom"/>
</dbReference>